<sequence length="60" mass="7121">MVQLNLSAGHRLSSLNVVIYFLESFLMVFCSFLARFSLYPQHYIETAVYEIKDIDYTFIY</sequence>
<reference evidence="2 3" key="1">
    <citation type="submission" date="2018-07" db="EMBL/GenBank/DDBJ databases">
        <title>Genome sequencing of Runella.</title>
        <authorList>
            <person name="Baek M.-G."/>
            <person name="Yi H."/>
        </authorList>
    </citation>
    <scope>NUCLEOTIDE SEQUENCE [LARGE SCALE GENOMIC DNA]</scope>
    <source>
        <strain evidence="2 3">HYN0085</strain>
    </source>
</reference>
<dbReference type="AlphaFoldDB" id="A0A344TGH4"/>
<dbReference type="Proteomes" id="UP000251993">
    <property type="component" value="Chromosome"/>
</dbReference>
<organism evidence="2 3">
    <name type="scientific">Runella rosea</name>
    <dbReference type="NCBI Taxonomy" id="2259595"/>
    <lineage>
        <taxon>Bacteria</taxon>
        <taxon>Pseudomonadati</taxon>
        <taxon>Bacteroidota</taxon>
        <taxon>Cytophagia</taxon>
        <taxon>Cytophagales</taxon>
        <taxon>Spirosomataceae</taxon>
        <taxon>Runella</taxon>
    </lineage>
</organism>
<protein>
    <submittedName>
        <fullName evidence="2">Uncharacterized protein</fullName>
    </submittedName>
</protein>
<keyword evidence="3" id="KW-1185">Reference proteome</keyword>
<keyword evidence="1" id="KW-0472">Membrane</keyword>
<keyword evidence="1" id="KW-0812">Transmembrane</keyword>
<feature type="transmembrane region" description="Helical" evidence="1">
    <location>
        <begin position="12"/>
        <end position="34"/>
    </location>
</feature>
<evidence type="ECO:0000313" key="3">
    <source>
        <dbReference type="Proteomes" id="UP000251993"/>
    </source>
</evidence>
<evidence type="ECO:0000313" key="2">
    <source>
        <dbReference type="EMBL" id="AXE17745.1"/>
    </source>
</evidence>
<keyword evidence="1" id="KW-1133">Transmembrane helix</keyword>
<gene>
    <name evidence="2" type="ORF">DR864_08350</name>
</gene>
<proteinExistence type="predicted"/>
<dbReference type="EMBL" id="CP030850">
    <property type="protein sequence ID" value="AXE17745.1"/>
    <property type="molecule type" value="Genomic_DNA"/>
</dbReference>
<name>A0A344TGH4_9BACT</name>
<accession>A0A344TGH4</accession>
<dbReference type="KEGG" id="run:DR864_08350"/>
<evidence type="ECO:0000256" key="1">
    <source>
        <dbReference type="SAM" id="Phobius"/>
    </source>
</evidence>